<comment type="similarity">
    <text evidence="5">Belongs to the G-protein coupled receptor 1 family.</text>
</comment>
<name>A0AA36D980_9BILA</name>
<evidence type="ECO:0000256" key="3">
    <source>
        <dbReference type="ARBA" id="ARBA00022989"/>
    </source>
</evidence>
<dbReference type="Proteomes" id="UP001177023">
    <property type="component" value="Unassembled WGS sequence"/>
</dbReference>
<protein>
    <recommendedName>
        <fullName evidence="7">G-protein coupled receptors family 1 profile domain-containing protein</fullName>
    </recommendedName>
</protein>
<evidence type="ECO:0000256" key="4">
    <source>
        <dbReference type="ARBA" id="ARBA00023136"/>
    </source>
</evidence>
<comment type="subcellular location">
    <subcellularLocation>
        <location evidence="1">Membrane</location>
    </subcellularLocation>
</comment>
<sequence>MRASSVNLLLCALTFVDFTLLFITVPTFVVPNLWSWIFEDPNKFTTYMALVLKFVYPMSLIMQTCSVYIMVMITMERWTAVCRPLQVRIWCTPSKSRMALLVIFLCSVGYNVIRFFEYSIESTETGIEYSRNLRDSAEHPWYMMGYFTGLYLCTHFLVPFSIMAVMNGHVIVTMWSHRSQREMLTRQQRREQSTTIMLLVVTGMFAFCNTLPFLLNLIECVYRDLFSDPATKDIAYLLNDLSNFLVVLNSATTFIIYTIFSEKYRQTMSFIVKNGCCATMSDFNTYTNMSRTASMRVTSAAQNGQLHHKLSTCSRSSEMLLKPTQLAGKGVERSVSEYNSRGANGKLKKQKCSLDETGRIPELVRKRIHKFSMRDTLIKNPSPNPEITITVTEEAQQESNDTMSNELL</sequence>
<keyword evidence="9" id="KW-1185">Reference proteome</keyword>
<comment type="caution">
    <text evidence="8">The sequence shown here is derived from an EMBL/GenBank/DDBJ whole genome shotgun (WGS) entry which is preliminary data.</text>
</comment>
<dbReference type="PANTHER" id="PTHR47323:SF4">
    <property type="entry name" value="FMRFAMIDE PEPTIDE RECEPTOR FRPR-18"/>
    <property type="match status" value="1"/>
</dbReference>
<dbReference type="Pfam" id="PF00001">
    <property type="entry name" value="7tm_1"/>
    <property type="match status" value="1"/>
</dbReference>
<dbReference type="PRINTS" id="PR00237">
    <property type="entry name" value="GPCRRHODOPSN"/>
</dbReference>
<evidence type="ECO:0000313" key="9">
    <source>
        <dbReference type="Proteomes" id="UP001177023"/>
    </source>
</evidence>
<dbReference type="SUPFAM" id="SSF81321">
    <property type="entry name" value="Family A G protein-coupled receptor-like"/>
    <property type="match status" value="1"/>
</dbReference>
<dbReference type="EMBL" id="CATQJA010002664">
    <property type="protein sequence ID" value="CAJ0582099.1"/>
    <property type="molecule type" value="Genomic_DNA"/>
</dbReference>
<dbReference type="AlphaFoldDB" id="A0AA36D980"/>
<dbReference type="InterPro" id="IPR017452">
    <property type="entry name" value="GPCR_Rhodpsn_7TM"/>
</dbReference>
<dbReference type="GO" id="GO:0004930">
    <property type="term" value="F:G protein-coupled receptor activity"/>
    <property type="evidence" value="ECO:0007669"/>
    <property type="project" value="UniProtKB-KW"/>
</dbReference>
<evidence type="ECO:0000256" key="2">
    <source>
        <dbReference type="ARBA" id="ARBA00022692"/>
    </source>
</evidence>
<keyword evidence="5" id="KW-0675">Receptor</keyword>
<gene>
    <name evidence="8" type="ORF">MSPICULIGERA_LOCUS20242</name>
</gene>
<feature type="transmembrane region" description="Helical" evidence="6">
    <location>
        <begin position="149"/>
        <end position="175"/>
    </location>
</feature>
<keyword evidence="3 6" id="KW-1133">Transmembrane helix</keyword>
<reference evidence="8" key="1">
    <citation type="submission" date="2023-06" db="EMBL/GenBank/DDBJ databases">
        <authorList>
            <person name="Delattre M."/>
        </authorList>
    </citation>
    <scope>NUCLEOTIDE SEQUENCE</scope>
    <source>
        <strain evidence="8">AF72</strain>
    </source>
</reference>
<dbReference type="PANTHER" id="PTHR47323">
    <property type="entry name" value="FMRFAMIDE PEPTIDE RECEPTOR FAMILY-RELATED"/>
    <property type="match status" value="1"/>
</dbReference>
<feature type="domain" description="G-protein coupled receptors family 1 profile" evidence="7">
    <location>
        <begin position="1"/>
        <end position="257"/>
    </location>
</feature>
<feature type="transmembrane region" description="Helical" evidence="6">
    <location>
        <begin position="96"/>
        <end position="113"/>
    </location>
</feature>
<evidence type="ECO:0000256" key="1">
    <source>
        <dbReference type="ARBA" id="ARBA00004370"/>
    </source>
</evidence>
<feature type="non-terminal residue" evidence="8">
    <location>
        <position position="1"/>
    </location>
</feature>
<keyword evidence="4 6" id="KW-0472">Membrane</keyword>
<accession>A0AA36D980</accession>
<dbReference type="Gene3D" id="1.20.1070.10">
    <property type="entry name" value="Rhodopsin 7-helix transmembrane proteins"/>
    <property type="match status" value="1"/>
</dbReference>
<dbReference type="CDD" id="cd14978">
    <property type="entry name" value="7tmA_FMRFamide_R-like"/>
    <property type="match status" value="1"/>
</dbReference>
<dbReference type="PROSITE" id="PS50262">
    <property type="entry name" value="G_PROTEIN_RECEP_F1_2"/>
    <property type="match status" value="1"/>
</dbReference>
<evidence type="ECO:0000313" key="8">
    <source>
        <dbReference type="EMBL" id="CAJ0582099.1"/>
    </source>
</evidence>
<evidence type="ECO:0000259" key="7">
    <source>
        <dbReference type="PROSITE" id="PS50262"/>
    </source>
</evidence>
<dbReference type="GO" id="GO:0016020">
    <property type="term" value="C:membrane"/>
    <property type="evidence" value="ECO:0007669"/>
    <property type="project" value="UniProtKB-SubCell"/>
</dbReference>
<dbReference type="InterPro" id="IPR000276">
    <property type="entry name" value="GPCR_Rhodpsn"/>
</dbReference>
<keyword evidence="5" id="KW-0807">Transducer</keyword>
<evidence type="ECO:0000256" key="5">
    <source>
        <dbReference type="RuleBase" id="RU000688"/>
    </source>
</evidence>
<keyword evidence="5" id="KW-0297">G-protein coupled receptor</keyword>
<keyword evidence="2 5" id="KW-0812">Transmembrane</keyword>
<feature type="transmembrane region" description="Helical" evidence="6">
    <location>
        <begin position="196"/>
        <end position="218"/>
    </location>
</feature>
<organism evidence="8 9">
    <name type="scientific">Mesorhabditis spiculigera</name>
    <dbReference type="NCBI Taxonomy" id="96644"/>
    <lineage>
        <taxon>Eukaryota</taxon>
        <taxon>Metazoa</taxon>
        <taxon>Ecdysozoa</taxon>
        <taxon>Nematoda</taxon>
        <taxon>Chromadorea</taxon>
        <taxon>Rhabditida</taxon>
        <taxon>Rhabditina</taxon>
        <taxon>Rhabditomorpha</taxon>
        <taxon>Rhabditoidea</taxon>
        <taxon>Rhabditidae</taxon>
        <taxon>Mesorhabditinae</taxon>
        <taxon>Mesorhabditis</taxon>
    </lineage>
</organism>
<proteinExistence type="inferred from homology"/>
<dbReference type="PROSITE" id="PS00237">
    <property type="entry name" value="G_PROTEIN_RECEP_F1_1"/>
    <property type="match status" value="1"/>
</dbReference>
<evidence type="ECO:0000256" key="6">
    <source>
        <dbReference type="SAM" id="Phobius"/>
    </source>
</evidence>
<feature type="transmembrane region" description="Helical" evidence="6">
    <location>
        <begin position="7"/>
        <end position="34"/>
    </location>
</feature>
<dbReference type="InterPro" id="IPR053352">
    <property type="entry name" value="FMRFamide_rcpt"/>
</dbReference>
<feature type="transmembrane region" description="Helical" evidence="6">
    <location>
        <begin position="241"/>
        <end position="260"/>
    </location>
</feature>
<feature type="transmembrane region" description="Helical" evidence="6">
    <location>
        <begin position="54"/>
        <end position="75"/>
    </location>
</feature>